<accession>A0A8S9ZPW4</accession>
<evidence type="ECO:0000313" key="2">
    <source>
        <dbReference type="Proteomes" id="UP000605970"/>
    </source>
</evidence>
<protein>
    <submittedName>
        <fullName evidence="1">Uncharacterized protein</fullName>
    </submittedName>
</protein>
<reference evidence="1" key="1">
    <citation type="journal article" date="2020" name="Ecol. Evol.">
        <title>Genome structure and content of the rice root-knot nematode (Meloidogyne graminicola).</title>
        <authorList>
            <person name="Phan N.T."/>
            <person name="Danchin E.G.J."/>
            <person name="Klopp C."/>
            <person name="Perfus-Barbeoch L."/>
            <person name="Kozlowski D.K."/>
            <person name="Koutsovoulos G.D."/>
            <person name="Lopez-Roques C."/>
            <person name="Bouchez O."/>
            <person name="Zahm M."/>
            <person name="Besnard G."/>
            <person name="Bellafiore S."/>
        </authorList>
    </citation>
    <scope>NUCLEOTIDE SEQUENCE</scope>
    <source>
        <strain evidence="1">VN-18</strain>
    </source>
</reference>
<gene>
    <name evidence="1" type="ORF">Mgra_00005033</name>
</gene>
<keyword evidence="2" id="KW-1185">Reference proteome</keyword>
<comment type="caution">
    <text evidence="1">The sequence shown here is derived from an EMBL/GenBank/DDBJ whole genome shotgun (WGS) entry which is preliminary data.</text>
</comment>
<proteinExistence type="predicted"/>
<dbReference type="Proteomes" id="UP000605970">
    <property type="component" value="Unassembled WGS sequence"/>
</dbReference>
<dbReference type="AlphaFoldDB" id="A0A8S9ZPW4"/>
<sequence>MMNLDSSIKDVQKTLFYKRRQQQQQQQPYLFSSFLKTNFNNSNKEYLIKNKNFTNIGPSESIQICLFLRKGCEKLQRKHSNRLADFLQNLDVQEKVSNGFILQRNKINIKKKYNFYNRHNIY</sequence>
<dbReference type="OrthoDB" id="10517133at2759"/>
<organism evidence="1 2">
    <name type="scientific">Meloidogyne graminicola</name>
    <dbReference type="NCBI Taxonomy" id="189291"/>
    <lineage>
        <taxon>Eukaryota</taxon>
        <taxon>Metazoa</taxon>
        <taxon>Ecdysozoa</taxon>
        <taxon>Nematoda</taxon>
        <taxon>Chromadorea</taxon>
        <taxon>Rhabditida</taxon>
        <taxon>Tylenchina</taxon>
        <taxon>Tylenchomorpha</taxon>
        <taxon>Tylenchoidea</taxon>
        <taxon>Meloidogynidae</taxon>
        <taxon>Meloidogyninae</taxon>
        <taxon>Meloidogyne</taxon>
    </lineage>
</organism>
<evidence type="ECO:0000313" key="1">
    <source>
        <dbReference type="EMBL" id="KAF7635494.1"/>
    </source>
</evidence>
<dbReference type="EMBL" id="JABEBT010000041">
    <property type="protein sequence ID" value="KAF7635494.1"/>
    <property type="molecule type" value="Genomic_DNA"/>
</dbReference>
<name>A0A8S9ZPW4_9BILA</name>